<dbReference type="Gene3D" id="3.40.1190.20">
    <property type="match status" value="1"/>
</dbReference>
<dbReference type="Gene3D" id="3.40.50.620">
    <property type="entry name" value="HUPs"/>
    <property type="match status" value="1"/>
</dbReference>
<protein>
    <recommendedName>
        <fullName evidence="10">Bifunctional protein HldE</fullName>
    </recommendedName>
    <domain>
        <recommendedName>
            <fullName evidence="10">D-beta-D-heptose 7-phosphate kinase</fullName>
            <ecNumber evidence="10">2.7.1.167</ecNumber>
        </recommendedName>
        <alternativeName>
            <fullName evidence="10">D-beta-D-heptose 7-phosphotransferase</fullName>
        </alternativeName>
        <alternativeName>
            <fullName evidence="10">D-glycero-beta-D-manno-heptose-7-phosphate kinase</fullName>
        </alternativeName>
    </domain>
    <domain>
        <recommendedName>
            <fullName evidence="10">D-beta-D-heptose 1-phosphate adenylyltransferase</fullName>
            <ecNumber evidence="10">2.7.7.70</ecNumber>
        </recommendedName>
        <alternativeName>
            <fullName evidence="10">D-glycero-beta-D-manno-heptose 1-phosphate adenylyltransferase</fullName>
        </alternativeName>
    </domain>
</protein>
<keyword evidence="3 10" id="KW-0548">Nucleotidyltransferase</keyword>
<sequence>MAALDAVRGLSEWLPGRLAALAPRITVVGDVMLDGWWTGLIERFCREAPAPVVELTSRDYAPGGAANTAMNLAALGARVRLAGLAGDDDAGRRLRALLGQGGVDASAVLGRRDTVTTTKYRIIGGDQILLRLDEQPGRLPAPALQALADLVPGLVSGADAVVVCDYGSGALAGEVREALRQCLEQYAAAGTRPLVVVDAHDARPWAGLQPDLVTPNAQEAAQLLGLKFDHGMDRAEAVAARRAELLHATGARDAVVTLDKDGTVLLSRRDGGTHRTWARAAAEKQASGAGDTFVAALTLARATGLPLTTCLDLAQAAADVVVHRAGTSVCSAADLADHLRGFADTVLPAHELARRIADERAAGRRVVLTNGCFDVLHRGHTRYLNQAKQLGDVLVVALNGDESVRRLKGPDRPINPIADRAAVIAALSCVDYVTVFDTDTPIPLINALRPDVYAKGGDYSPQMLAETPAVQAYGGTVSILDYVAEHSTSAVVRRIRGTSPADTQSAVEGAEPK</sequence>
<dbReference type="PROSITE" id="PS00583">
    <property type="entry name" value="PFKB_KINASES_1"/>
    <property type="match status" value="1"/>
</dbReference>
<dbReference type="NCBIfam" id="TIGR02199">
    <property type="entry name" value="rfaE_dom_II"/>
    <property type="match status" value="1"/>
</dbReference>
<dbReference type="InterPro" id="IPR023030">
    <property type="entry name" value="Bifunc_HldE"/>
</dbReference>
<dbReference type="InterPro" id="IPR002173">
    <property type="entry name" value="Carboh/pur_kinase_PfkB_CS"/>
</dbReference>
<comment type="pathway">
    <text evidence="10">Nucleotide-sugar biosynthesis; ADP-L-glycero-beta-D-manno-heptose biosynthesis; ADP-L-glycero-beta-D-manno-heptose from D-glycero-beta-D-manno-heptose 7-phosphate: step 1/4.</text>
</comment>
<dbReference type="PANTHER" id="PTHR46969">
    <property type="entry name" value="BIFUNCTIONAL PROTEIN HLDE"/>
    <property type="match status" value="1"/>
</dbReference>
<evidence type="ECO:0000313" key="13">
    <source>
        <dbReference type="EMBL" id="NKX54130.1"/>
    </source>
</evidence>
<keyword evidence="4 10" id="KW-0547">Nucleotide-binding</keyword>
<evidence type="ECO:0000256" key="10">
    <source>
        <dbReference type="HAMAP-Rule" id="MF_01603"/>
    </source>
</evidence>
<keyword evidence="14" id="KW-1185">Reference proteome</keyword>
<dbReference type="PANTHER" id="PTHR46969:SF1">
    <property type="entry name" value="BIFUNCTIONAL PROTEIN HLDE"/>
    <property type="match status" value="1"/>
</dbReference>
<comment type="similarity">
    <text evidence="10">In the C-terminal section; belongs to the cytidylyltransferase family.</text>
</comment>
<evidence type="ECO:0000256" key="3">
    <source>
        <dbReference type="ARBA" id="ARBA00022695"/>
    </source>
</evidence>
<dbReference type="SUPFAM" id="SSF53613">
    <property type="entry name" value="Ribokinase-like"/>
    <property type="match status" value="1"/>
</dbReference>
<dbReference type="Pfam" id="PF00294">
    <property type="entry name" value="PfkB"/>
    <property type="match status" value="1"/>
</dbReference>
<evidence type="ECO:0000259" key="11">
    <source>
        <dbReference type="Pfam" id="PF00294"/>
    </source>
</evidence>
<dbReference type="HAMAP" id="MF_01603">
    <property type="entry name" value="HldE"/>
    <property type="match status" value="1"/>
</dbReference>
<name>A0A7X6K416_9MICC</name>
<dbReference type="AlphaFoldDB" id="A0A7X6K416"/>
<keyword evidence="2 10" id="KW-0808">Transferase</keyword>
<dbReference type="GO" id="GO:0097171">
    <property type="term" value="P:ADP-L-glycero-beta-D-manno-heptose biosynthetic process"/>
    <property type="evidence" value="ECO:0007669"/>
    <property type="project" value="UniProtKB-UniPathway"/>
</dbReference>
<comment type="pathway">
    <text evidence="1">Bacterial outer membrane biogenesis; LPS core biosynthesis.</text>
</comment>
<dbReference type="InterPro" id="IPR014729">
    <property type="entry name" value="Rossmann-like_a/b/a_fold"/>
</dbReference>
<evidence type="ECO:0000256" key="7">
    <source>
        <dbReference type="ARBA" id="ARBA00023268"/>
    </source>
</evidence>
<comment type="pathway">
    <text evidence="10">Nucleotide-sugar biosynthesis; ADP-L-glycero-beta-D-manno-heptose biosynthesis; ADP-L-glycero-beta-D-manno-heptose from D-glycero-beta-D-manno-heptose 7-phosphate: step 3/4.</text>
</comment>
<dbReference type="InterPro" id="IPR011611">
    <property type="entry name" value="PfkB_dom"/>
</dbReference>
<comment type="catalytic activity">
    <reaction evidence="10">
        <text>D-glycero-beta-D-manno-heptose 7-phosphate + ATP = D-glycero-beta-D-manno-heptose 1,7-bisphosphate + ADP + H(+)</text>
        <dbReference type="Rhea" id="RHEA:27473"/>
        <dbReference type="ChEBI" id="CHEBI:15378"/>
        <dbReference type="ChEBI" id="CHEBI:30616"/>
        <dbReference type="ChEBI" id="CHEBI:60204"/>
        <dbReference type="ChEBI" id="CHEBI:60208"/>
        <dbReference type="ChEBI" id="CHEBI:456216"/>
        <dbReference type="EC" id="2.7.1.167"/>
    </reaction>
</comment>
<keyword evidence="8 10" id="KW-0119">Carbohydrate metabolism</keyword>
<evidence type="ECO:0000259" key="12">
    <source>
        <dbReference type="Pfam" id="PF01467"/>
    </source>
</evidence>
<comment type="subunit">
    <text evidence="10">Homodimer.</text>
</comment>
<keyword evidence="7 10" id="KW-0511">Multifunctional enzyme</keyword>
<feature type="region of interest" description="Ribokinase" evidence="10">
    <location>
        <begin position="1"/>
        <end position="345"/>
    </location>
</feature>
<organism evidence="13 14">
    <name type="scientific">Arthrobacter mobilis</name>
    <dbReference type="NCBI Taxonomy" id="2724944"/>
    <lineage>
        <taxon>Bacteria</taxon>
        <taxon>Bacillati</taxon>
        <taxon>Actinomycetota</taxon>
        <taxon>Actinomycetes</taxon>
        <taxon>Micrococcales</taxon>
        <taxon>Micrococcaceae</taxon>
        <taxon>Arthrobacter</taxon>
    </lineage>
</organism>
<keyword evidence="5 10" id="KW-0418">Kinase</keyword>
<dbReference type="GO" id="GO:0033786">
    <property type="term" value="F:heptose-1-phosphate adenylyltransferase activity"/>
    <property type="evidence" value="ECO:0007669"/>
    <property type="project" value="UniProtKB-UniRule"/>
</dbReference>
<accession>A0A7X6K416</accession>
<evidence type="ECO:0000256" key="8">
    <source>
        <dbReference type="ARBA" id="ARBA00023277"/>
    </source>
</evidence>
<dbReference type="Proteomes" id="UP000544090">
    <property type="component" value="Unassembled WGS sequence"/>
</dbReference>
<evidence type="ECO:0000256" key="5">
    <source>
        <dbReference type="ARBA" id="ARBA00022777"/>
    </source>
</evidence>
<dbReference type="GO" id="GO:0016773">
    <property type="term" value="F:phosphotransferase activity, alcohol group as acceptor"/>
    <property type="evidence" value="ECO:0007669"/>
    <property type="project" value="InterPro"/>
</dbReference>
<dbReference type="InterPro" id="IPR004821">
    <property type="entry name" value="Cyt_trans-like"/>
</dbReference>
<evidence type="ECO:0000256" key="4">
    <source>
        <dbReference type="ARBA" id="ARBA00022741"/>
    </source>
</evidence>
<dbReference type="GO" id="GO:0005829">
    <property type="term" value="C:cytosol"/>
    <property type="evidence" value="ECO:0007669"/>
    <property type="project" value="TreeGrafter"/>
</dbReference>
<evidence type="ECO:0000256" key="9">
    <source>
        <dbReference type="ARBA" id="ARBA00047428"/>
    </source>
</evidence>
<evidence type="ECO:0000256" key="6">
    <source>
        <dbReference type="ARBA" id="ARBA00022840"/>
    </source>
</evidence>
<feature type="active site" evidence="10">
    <location>
        <position position="291"/>
    </location>
</feature>
<dbReference type="EC" id="2.7.7.70" evidence="10"/>
<dbReference type="UniPathway" id="UPA00958"/>
<dbReference type="EC" id="2.7.1.167" evidence="10"/>
<feature type="binding site" evidence="10">
    <location>
        <begin position="216"/>
        <end position="219"/>
    </location>
    <ligand>
        <name>ATP</name>
        <dbReference type="ChEBI" id="CHEBI:30616"/>
    </ligand>
</feature>
<evidence type="ECO:0000256" key="2">
    <source>
        <dbReference type="ARBA" id="ARBA00022679"/>
    </source>
</evidence>
<dbReference type="EMBL" id="JAAZSQ010000004">
    <property type="protein sequence ID" value="NKX54130.1"/>
    <property type="molecule type" value="Genomic_DNA"/>
</dbReference>
<comment type="similarity">
    <text evidence="10">In the N-terminal section; belongs to the carbohydrate kinase PfkB family.</text>
</comment>
<dbReference type="Pfam" id="PF01467">
    <property type="entry name" value="CTP_transf_like"/>
    <property type="match status" value="1"/>
</dbReference>
<comment type="catalytic activity">
    <reaction evidence="9 10">
        <text>D-glycero-beta-D-manno-heptose 1-phosphate + ATP + H(+) = ADP-D-glycero-beta-D-manno-heptose + diphosphate</text>
        <dbReference type="Rhea" id="RHEA:27465"/>
        <dbReference type="ChEBI" id="CHEBI:15378"/>
        <dbReference type="ChEBI" id="CHEBI:30616"/>
        <dbReference type="ChEBI" id="CHEBI:33019"/>
        <dbReference type="ChEBI" id="CHEBI:59967"/>
        <dbReference type="ChEBI" id="CHEBI:61593"/>
        <dbReference type="EC" id="2.7.7.70"/>
    </reaction>
</comment>
<feature type="region of interest" description="Cytidylyltransferase" evidence="10">
    <location>
        <begin position="368"/>
        <end position="513"/>
    </location>
</feature>
<dbReference type="NCBIfam" id="TIGR00125">
    <property type="entry name" value="cyt_tran_rel"/>
    <property type="match status" value="1"/>
</dbReference>
<feature type="domain" description="Carbohydrate kinase PfkB" evidence="11">
    <location>
        <begin position="43"/>
        <end position="331"/>
    </location>
</feature>
<proteinExistence type="inferred from homology"/>
<dbReference type="GO" id="GO:0009244">
    <property type="term" value="P:lipopolysaccharide core region biosynthetic process"/>
    <property type="evidence" value="ECO:0007669"/>
    <property type="project" value="UniProtKB-UniPathway"/>
</dbReference>
<evidence type="ECO:0000313" key="14">
    <source>
        <dbReference type="Proteomes" id="UP000544090"/>
    </source>
</evidence>
<keyword evidence="6 10" id="KW-0067">ATP-binding</keyword>
<gene>
    <name evidence="13" type="primary">rfaE2</name>
    <name evidence="10" type="synonym">hldE</name>
    <name evidence="13" type="ORF">HGG74_06145</name>
</gene>
<dbReference type="RefSeq" id="WP_168485482.1">
    <property type="nucleotide sequence ID" value="NZ_JAAZSQ010000004.1"/>
</dbReference>
<dbReference type="InterPro" id="IPR029056">
    <property type="entry name" value="Ribokinase-like"/>
</dbReference>
<evidence type="ECO:0000256" key="1">
    <source>
        <dbReference type="ARBA" id="ARBA00004713"/>
    </source>
</evidence>
<comment type="function">
    <text evidence="10">Catalyzes the phosphorylation of D-glycero-D-manno-heptose 7-phosphate at the C-1 position to selectively form D-glycero-beta-D-manno-heptose-1,7-bisphosphate.</text>
</comment>
<comment type="function">
    <text evidence="10">Catalyzes the ADP transfer from ATP to D-glycero-beta-D-manno-heptose 1-phosphate, yielding ADP-D-glycero-beta-D-manno-heptose.</text>
</comment>
<feature type="domain" description="Cytidyltransferase-like" evidence="12">
    <location>
        <begin position="368"/>
        <end position="463"/>
    </location>
</feature>
<dbReference type="GO" id="GO:0005524">
    <property type="term" value="F:ATP binding"/>
    <property type="evidence" value="ECO:0007669"/>
    <property type="project" value="UniProtKB-UniRule"/>
</dbReference>
<comment type="caution">
    <text evidence="13">The sequence shown here is derived from an EMBL/GenBank/DDBJ whole genome shotgun (WGS) entry which is preliminary data.</text>
</comment>
<dbReference type="UniPathway" id="UPA00356">
    <property type="reaction ID" value="UER00437"/>
</dbReference>
<dbReference type="GO" id="GO:0033785">
    <property type="term" value="F:heptose 7-phosphate kinase activity"/>
    <property type="evidence" value="ECO:0007669"/>
    <property type="project" value="UniProtKB-UniRule"/>
</dbReference>
<dbReference type="SUPFAM" id="SSF52374">
    <property type="entry name" value="Nucleotidylyl transferase"/>
    <property type="match status" value="1"/>
</dbReference>
<reference evidence="13 14" key="1">
    <citation type="submission" date="2020-04" db="EMBL/GenBank/DDBJ databases">
        <title>Arthrobacter sp. nov.</title>
        <authorList>
            <person name="Liu S."/>
        </authorList>
    </citation>
    <scope>NUCLEOTIDE SEQUENCE [LARGE SCALE GENOMIC DNA]</scope>
    <source>
        <strain evidence="13 14">E918</strain>
    </source>
</reference>
<dbReference type="InterPro" id="IPR011914">
    <property type="entry name" value="RfaE_dom_II"/>
</dbReference>